<evidence type="ECO:0000313" key="3">
    <source>
        <dbReference type="EMBL" id="CAK7274905.1"/>
    </source>
</evidence>
<keyword evidence="4" id="KW-1185">Reference proteome</keyword>
<feature type="compositionally biased region" description="Basic and acidic residues" evidence="1">
    <location>
        <begin position="107"/>
        <end position="120"/>
    </location>
</feature>
<keyword evidence="2" id="KW-0732">Signal</keyword>
<feature type="chain" id="PRO_5045747818" evidence="2">
    <location>
        <begin position="23"/>
        <end position="520"/>
    </location>
</feature>
<protein>
    <submittedName>
        <fullName evidence="3">Uncharacterized protein</fullName>
    </submittedName>
</protein>
<organism evidence="3 4">
    <name type="scientific">Sporothrix epigloea</name>
    <dbReference type="NCBI Taxonomy" id="1892477"/>
    <lineage>
        <taxon>Eukaryota</taxon>
        <taxon>Fungi</taxon>
        <taxon>Dikarya</taxon>
        <taxon>Ascomycota</taxon>
        <taxon>Pezizomycotina</taxon>
        <taxon>Sordariomycetes</taxon>
        <taxon>Sordariomycetidae</taxon>
        <taxon>Ophiostomatales</taxon>
        <taxon>Ophiostomataceae</taxon>
        <taxon>Sporothrix</taxon>
    </lineage>
</organism>
<feature type="signal peptide" evidence="2">
    <location>
        <begin position="1"/>
        <end position="22"/>
    </location>
</feature>
<feature type="compositionally biased region" description="Pro residues" evidence="1">
    <location>
        <begin position="219"/>
        <end position="232"/>
    </location>
</feature>
<reference evidence="3 4" key="1">
    <citation type="submission" date="2024-01" db="EMBL/GenBank/DDBJ databases">
        <authorList>
            <person name="Allen C."/>
            <person name="Tagirdzhanova G."/>
        </authorList>
    </citation>
    <scope>NUCLEOTIDE SEQUENCE [LARGE SCALE GENOMIC DNA]</scope>
    <source>
        <strain evidence="3 4">CBS 119000</strain>
    </source>
</reference>
<evidence type="ECO:0000256" key="2">
    <source>
        <dbReference type="SAM" id="SignalP"/>
    </source>
</evidence>
<proteinExistence type="predicted"/>
<dbReference type="PANTHER" id="PTHR35204:SF1">
    <property type="entry name" value="ENTEROTOXIN"/>
    <property type="match status" value="1"/>
</dbReference>
<feature type="region of interest" description="Disordered" evidence="1">
    <location>
        <begin position="99"/>
        <end position="132"/>
    </location>
</feature>
<feature type="region of interest" description="Disordered" evidence="1">
    <location>
        <begin position="208"/>
        <end position="236"/>
    </location>
</feature>
<evidence type="ECO:0000313" key="4">
    <source>
        <dbReference type="Proteomes" id="UP001642502"/>
    </source>
</evidence>
<dbReference type="PANTHER" id="PTHR35204">
    <property type="entry name" value="YALI0A21131P"/>
    <property type="match status" value="1"/>
</dbReference>
<dbReference type="Proteomes" id="UP001642502">
    <property type="component" value="Unassembled WGS sequence"/>
</dbReference>
<name>A0ABP0E2W4_9PEZI</name>
<dbReference type="EMBL" id="CAWUON010000165">
    <property type="protein sequence ID" value="CAK7274905.1"/>
    <property type="molecule type" value="Genomic_DNA"/>
</dbReference>
<accession>A0ABP0E2W4</accession>
<comment type="caution">
    <text evidence="3">The sequence shown here is derived from an EMBL/GenBank/DDBJ whole genome shotgun (WGS) entry which is preliminary data.</text>
</comment>
<sequence>MPSRTVAVIAAALLSGGALVEAVQPSTEVAALRGPYIFNAVFDSLRRYGTAIHSNGMSLYLATVPEGVFFHHGSGKNATPPSFDWLAYEIEHAEIFARKNFGSPGSHGDRPDDDDYRHGMTGDASGLTEPASPPYHRFASRIIGQGQSDQIALEADSESSVDEEETHGWLHVYRTTRPLQFLYIDGMSGDKGSDGVIDTQDFILRAKAGMPDPARRPKPTPGPKPPGAPPGPSGEFPRAEEMCALCAEWKLQGVIRIESVGAEVIKCDFFDGLEEVQSLQRSDNAKRPSFPGGFPRGFGDGFNPEYGFRDIGGHRTIIDYQSMVSAYFFPVNLTNPDSERASFPRLISASNDELLAIKTYLADVVETRRGAALAPYTWKDVVDLVVRRYALPLTALANSSSESVNATRDFSDTVQRLLNVIIDYSVTDAAQREAEALERCAKFYVRTKEPLATEVDRLISAGIEAVNAKICATLFDALHTVAGKDTTDGALAVETAKASIKSLILYLDWSVFERDYENAA</sequence>
<dbReference type="InterPro" id="IPR038921">
    <property type="entry name" value="YOR389W-like"/>
</dbReference>
<gene>
    <name evidence="3" type="ORF">SEPCBS119000_006412</name>
</gene>
<evidence type="ECO:0000256" key="1">
    <source>
        <dbReference type="SAM" id="MobiDB-lite"/>
    </source>
</evidence>